<accession>A0A1P8KMI0</accession>
<protein>
    <submittedName>
        <fullName evidence="10">Hydrogenase 2 large subunit</fullName>
    </submittedName>
</protein>
<evidence type="ECO:0000256" key="8">
    <source>
        <dbReference type="PIRSR" id="PIRSR601501-1"/>
    </source>
</evidence>
<feature type="binding site" evidence="8">
    <location>
        <position position="60"/>
    </location>
    <ligand>
        <name>Mg(2+)</name>
        <dbReference type="ChEBI" id="CHEBI:18420"/>
    </ligand>
</feature>
<feature type="binding site" evidence="8">
    <location>
        <position position="82"/>
    </location>
    <ligand>
        <name>Fe cation</name>
        <dbReference type="ChEBI" id="CHEBI:24875"/>
    </ligand>
</feature>
<dbReference type="PANTHER" id="PTHR42958:SF2">
    <property type="entry name" value="UPTAKE HYDROGENASE LARGE SUBUNIT"/>
    <property type="match status" value="1"/>
</dbReference>
<dbReference type="SUPFAM" id="SSF56762">
    <property type="entry name" value="HydB/Nqo4-like"/>
    <property type="match status" value="1"/>
</dbReference>
<evidence type="ECO:0000256" key="2">
    <source>
        <dbReference type="ARBA" id="ARBA00004196"/>
    </source>
</evidence>
<evidence type="ECO:0000256" key="5">
    <source>
        <dbReference type="ARBA" id="ARBA00022596"/>
    </source>
</evidence>
<keyword evidence="8" id="KW-0408">Iron</keyword>
<comment type="cofactor">
    <cofactor evidence="8">
        <name>Fe cation</name>
        <dbReference type="ChEBI" id="CHEBI:24875"/>
    </cofactor>
</comment>
<feature type="binding site" evidence="8">
    <location>
        <position position="587"/>
    </location>
    <ligand>
        <name>Ni(2+)</name>
        <dbReference type="ChEBI" id="CHEBI:49786"/>
    </ligand>
</feature>
<dbReference type="GO" id="GO:0030313">
    <property type="term" value="C:cell envelope"/>
    <property type="evidence" value="ECO:0007669"/>
    <property type="project" value="UniProtKB-SubCell"/>
</dbReference>
<dbReference type="Pfam" id="PF00374">
    <property type="entry name" value="NiFeSe_Hases"/>
    <property type="match status" value="1"/>
</dbReference>
<keyword evidence="8" id="KW-0460">Magnesium</keyword>
<dbReference type="FunFam" id="1.10.645.10:FF:000002">
    <property type="entry name" value="Hydrogenase 2 large subunit"/>
    <property type="match status" value="1"/>
</dbReference>
<dbReference type="PANTHER" id="PTHR42958">
    <property type="entry name" value="HYDROGENASE-2 LARGE CHAIN"/>
    <property type="match status" value="1"/>
</dbReference>
<evidence type="ECO:0000313" key="11">
    <source>
        <dbReference type="Proteomes" id="UP000186074"/>
    </source>
</evidence>
<evidence type="ECO:0000256" key="1">
    <source>
        <dbReference type="ARBA" id="ARBA00001967"/>
    </source>
</evidence>
<feature type="binding site" evidence="8">
    <location>
        <position position="590"/>
    </location>
    <ligand>
        <name>Fe cation</name>
        <dbReference type="ChEBI" id="CHEBI:24875"/>
    </ligand>
</feature>
<feature type="binding site" evidence="8">
    <location>
        <position position="593"/>
    </location>
    <ligand>
        <name>Mg(2+)</name>
        <dbReference type="ChEBI" id="CHEBI:18420"/>
    </ligand>
</feature>
<dbReference type="STRING" id="1850254.LPB137_07805"/>
<dbReference type="PROSITE" id="PS00507">
    <property type="entry name" value="NI_HGENASE_L_1"/>
    <property type="match status" value="1"/>
</dbReference>
<evidence type="ECO:0000256" key="7">
    <source>
        <dbReference type="ARBA" id="ARBA00023002"/>
    </source>
</evidence>
<dbReference type="KEGG" id="alp:LPB137_07805"/>
<evidence type="ECO:0000256" key="4">
    <source>
        <dbReference type="ARBA" id="ARBA00011771"/>
    </source>
</evidence>
<dbReference type="InterPro" id="IPR018194">
    <property type="entry name" value="Ni-dep_hyd_lsu_Ni_BS"/>
</dbReference>
<organism evidence="10 11">
    <name type="scientific">Poseidonibacter parvus</name>
    <dbReference type="NCBI Taxonomy" id="1850254"/>
    <lineage>
        <taxon>Bacteria</taxon>
        <taxon>Pseudomonadati</taxon>
        <taxon>Campylobacterota</taxon>
        <taxon>Epsilonproteobacteria</taxon>
        <taxon>Campylobacterales</taxon>
        <taxon>Arcobacteraceae</taxon>
        <taxon>Poseidonibacter</taxon>
    </lineage>
</organism>
<reference evidence="10 11" key="1">
    <citation type="submission" date="2017-01" db="EMBL/GenBank/DDBJ databases">
        <title>Genome sequencing of Arcobacter sp. LPB0137.</title>
        <authorList>
            <person name="Lee G.-W."/>
            <person name="Yi H."/>
        </authorList>
    </citation>
    <scope>NUCLEOTIDE SEQUENCE [LARGE SCALE GENOMIC DNA]</scope>
    <source>
        <strain evidence="10 11">LPB0137</strain>
    </source>
</reference>
<feature type="binding site" evidence="8">
    <location>
        <position position="82"/>
    </location>
    <ligand>
        <name>Ni(2+)</name>
        <dbReference type="ChEBI" id="CHEBI:49786"/>
    </ligand>
</feature>
<evidence type="ECO:0000256" key="3">
    <source>
        <dbReference type="ARBA" id="ARBA00009292"/>
    </source>
</evidence>
<evidence type="ECO:0000256" key="9">
    <source>
        <dbReference type="RuleBase" id="RU003896"/>
    </source>
</evidence>
<evidence type="ECO:0000313" key="10">
    <source>
        <dbReference type="EMBL" id="APW65763.1"/>
    </source>
</evidence>
<dbReference type="PROSITE" id="PS00508">
    <property type="entry name" value="NI_HGENASE_L_2"/>
    <property type="match status" value="1"/>
</dbReference>
<dbReference type="OrthoDB" id="9761717at2"/>
<comment type="subunit">
    <text evidence="4">Heterodimer of a large and a small subunit.</text>
</comment>
<comment type="similarity">
    <text evidence="3 9">Belongs to the [NiFe]/[NiFeSe] hydrogenase large subunit family.</text>
</comment>
<name>A0A1P8KMI0_9BACT</name>
<dbReference type="AlphaFoldDB" id="A0A1P8KMI0"/>
<comment type="subcellular location">
    <subcellularLocation>
        <location evidence="2">Cell envelope</location>
    </subcellularLocation>
</comment>
<dbReference type="Gene3D" id="1.10.645.10">
    <property type="entry name" value="Cytochrome-c3 Hydrogenase, chain B"/>
    <property type="match status" value="1"/>
</dbReference>
<dbReference type="GO" id="GO:0016151">
    <property type="term" value="F:nickel cation binding"/>
    <property type="evidence" value="ECO:0007669"/>
    <property type="project" value="InterPro"/>
</dbReference>
<keyword evidence="6 8" id="KW-0479">Metal-binding</keyword>
<gene>
    <name evidence="10" type="ORF">LPB137_07805</name>
</gene>
<dbReference type="EMBL" id="CP019070">
    <property type="protein sequence ID" value="APW65763.1"/>
    <property type="molecule type" value="Genomic_DNA"/>
</dbReference>
<sequence>MSKLHGKDGNFHQTDSNGNKHIIVDPITRIEGHLRIEAVIDKDNTIIDAWSSSTMFRGIETIVKNRDPRDVGLMTMRICGVCTGTHYQRSIEAVEDAFDVTIPKNARIVRNLIQGSLQVHDHFVHFYHLHALDFVDIISATKADPVKTAKEAEKWAKIAGTTPYIAGATDFKDIQDRIVKFAKEGRLGIFGNGYWGNKGYKLTPEQNLIGVAHYLKGLDVQRRMSKMHALFGGKSPHPQSIVVGGVTCVQDIQNPARIALFQELLRETTDFVKRAYLPDIYMAGTAYAEEATDSSQSFHGTKHKGTLGKAIGGSGGGLLSFMSYGDFRLDDTGFYNSALFLPAGVILDGDISKVHELDEDKITEDVTHAWFEGTGEPEHPYVGTTIPEYTGLDKKDDGYAYLKTEGKYSWIKSPLYDGRKVEVGPLARMVIGYAKGDKVITKYVGDFLKRSGLPISVLFSTVGRTAARAIETEMIADGMKEWASELAKNAANGDLSTWTSFDFDEVSKDCKGRGMAEAPRGALGHWIVIKDGLVSNFQAVVPSTWNAGPRGPNGEIGAYEASLIGTKVANPEEPLEIIRTVHSFDPCIACAVHVMDTNGKELAVYKVDPTSAF</sequence>
<keyword evidence="11" id="KW-1185">Reference proteome</keyword>
<comment type="cofactor">
    <cofactor evidence="1 8">
        <name>Ni(2+)</name>
        <dbReference type="ChEBI" id="CHEBI:49786"/>
    </cofactor>
</comment>
<keyword evidence="7 9" id="KW-0560">Oxidoreductase</keyword>
<dbReference type="Proteomes" id="UP000186074">
    <property type="component" value="Chromosome"/>
</dbReference>
<dbReference type="InterPro" id="IPR050867">
    <property type="entry name" value="NiFe/NiFeSe_hydrgnase_LSU"/>
</dbReference>
<dbReference type="RefSeq" id="WP_076086684.1">
    <property type="nucleotide sequence ID" value="NZ_CP019070.1"/>
</dbReference>
<proteinExistence type="inferred from homology"/>
<feature type="binding site" evidence="8">
    <location>
        <position position="79"/>
    </location>
    <ligand>
        <name>Ni(2+)</name>
        <dbReference type="ChEBI" id="CHEBI:49786"/>
    </ligand>
</feature>
<dbReference type="GO" id="GO:0008901">
    <property type="term" value="F:ferredoxin hydrogenase activity"/>
    <property type="evidence" value="ECO:0007669"/>
    <property type="project" value="InterPro"/>
</dbReference>
<evidence type="ECO:0000256" key="6">
    <source>
        <dbReference type="ARBA" id="ARBA00022723"/>
    </source>
</evidence>
<dbReference type="InterPro" id="IPR001501">
    <property type="entry name" value="Ni-dep_hyd_lsu"/>
</dbReference>
<keyword evidence="5 8" id="KW-0533">Nickel</keyword>
<dbReference type="InterPro" id="IPR029014">
    <property type="entry name" value="NiFe-Hase_large"/>
</dbReference>